<dbReference type="Pfam" id="PF10282">
    <property type="entry name" value="Lactonase"/>
    <property type="match status" value="1"/>
</dbReference>
<dbReference type="Gene3D" id="2.130.10.10">
    <property type="entry name" value="YVTN repeat-like/Quinoprotein amine dehydrogenase"/>
    <property type="match status" value="2"/>
</dbReference>
<dbReference type="eggNOG" id="COG3391">
    <property type="taxonomic scope" value="Bacteria"/>
</dbReference>
<dbReference type="InterPro" id="IPR019405">
    <property type="entry name" value="Lactonase_7-beta_prop"/>
</dbReference>
<reference evidence="2" key="1">
    <citation type="submission" date="2007-10" db="EMBL/GenBank/DDBJ databases">
        <title>Complete genome of Alkaliphilus oremlandii OhILAs.</title>
        <authorList>
            <person name="Copeland A."/>
            <person name="Lucas S."/>
            <person name="Lapidus A."/>
            <person name="Barry K."/>
            <person name="Detter J.C."/>
            <person name="Glavina del Rio T."/>
            <person name="Hammon N."/>
            <person name="Israni S."/>
            <person name="Dalin E."/>
            <person name="Tice H."/>
            <person name="Pitluck S."/>
            <person name="Chain P."/>
            <person name="Malfatti S."/>
            <person name="Shin M."/>
            <person name="Vergez L."/>
            <person name="Schmutz J."/>
            <person name="Larimer F."/>
            <person name="Land M."/>
            <person name="Hauser L."/>
            <person name="Kyrpides N."/>
            <person name="Mikhailova N."/>
            <person name="Stolz J.F."/>
            <person name="Dawson A."/>
            <person name="Fisher E."/>
            <person name="Crable B."/>
            <person name="Perera E."/>
            <person name="Lisak J."/>
            <person name="Ranganathan M."/>
            <person name="Basu P."/>
            <person name="Richardson P."/>
        </authorList>
    </citation>
    <scope>NUCLEOTIDE SEQUENCE [LARGE SCALE GENOMIC DNA]</scope>
    <source>
        <strain evidence="2">OhILAs</strain>
    </source>
</reference>
<dbReference type="InterPro" id="IPR015943">
    <property type="entry name" value="WD40/YVTN_repeat-like_dom_sf"/>
</dbReference>
<dbReference type="RefSeq" id="WP_012159873.1">
    <property type="nucleotide sequence ID" value="NC_009922.1"/>
</dbReference>
<dbReference type="AlphaFoldDB" id="A8MID2"/>
<protein>
    <submittedName>
        <fullName evidence="1">40-residue YVTN family beta-propeller repeat protein</fullName>
    </submittedName>
</protein>
<accession>A8MID2</accession>
<dbReference type="Proteomes" id="UP000000269">
    <property type="component" value="Chromosome"/>
</dbReference>
<name>A8MID2_ALKOO</name>
<dbReference type="STRING" id="350688.Clos_2027"/>
<sequence>MRCLPNDILLISNFSDDSISIIDLVQGLEVKKLKLCFSGKSSSFSNFGPHHIAFDERSKLLYVPNSWHSSISVVDINTEKIIDTIFVGSHPSQVILSQKYHHIYVANTDSNSVSILNLDTLDLVLQLPTGEMPHGMAITKDQERIFIGNYGSGEITEISTNTNEIIKNHSMEYRPWHMRIDESGEFLYVVHYSDQFTRKGKVLIYETESLKQVECINLGKMPVEAISDNENEYLYITDSDMDCVHIYNLKKHKSEGIIKVNTMPHGIEMDRNKGRLFVTSIQKNTVDIIDLPTKKVVQSIPVGKEPTSIIYY</sequence>
<dbReference type="PANTHER" id="PTHR47197:SF3">
    <property type="entry name" value="DIHYDRO-HEME D1 DEHYDROGENASE"/>
    <property type="match status" value="1"/>
</dbReference>
<dbReference type="InterPro" id="IPR011048">
    <property type="entry name" value="Haem_d1_sf"/>
</dbReference>
<dbReference type="KEGG" id="aoe:Clos_2027"/>
<dbReference type="SUPFAM" id="SSF51004">
    <property type="entry name" value="C-terminal (heme d1) domain of cytochrome cd1-nitrite reductase"/>
    <property type="match status" value="1"/>
</dbReference>
<dbReference type="HOGENOM" id="CLU_854461_0_0_9"/>
<dbReference type="OrthoDB" id="1706639at2"/>
<dbReference type="PANTHER" id="PTHR47197">
    <property type="entry name" value="PROTEIN NIRF"/>
    <property type="match status" value="1"/>
</dbReference>
<dbReference type="InterPro" id="IPR051200">
    <property type="entry name" value="Host-pathogen_enzymatic-act"/>
</dbReference>
<evidence type="ECO:0000313" key="2">
    <source>
        <dbReference type="Proteomes" id="UP000000269"/>
    </source>
</evidence>
<organism evidence="1 2">
    <name type="scientific">Alkaliphilus oremlandii (strain OhILAs)</name>
    <name type="common">Clostridium oremlandii (strain OhILAs)</name>
    <dbReference type="NCBI Taxonomy" id="350688"/>
    <lineage>
        <taxon>Bacteria</taxon>
        <taxon>Bacillati</taxon>
        <taxon>Bacillota</taxon>
        <taxon>Clostridia</taxon>
        <taxon>Peptostreptococcales</taxon>
        <taxon>Natronincolaceae</taxon>
        <taxon>Alkaliphilus</taxon>
    </lineage>
</organism>
<keyword evidence="2" id="KW-1185">Reference proteome</keyword>
<gene>
    <name evidence="1" type="ordered locus">Clos_2027</name>
</gene>
<dbReference type="EMBL" id="CP000853">
    <property type="protein sequence ID" value="ABW19564.1"/>
    <property type="molecule type" value="Genomic_DNA"/>
</dbReference>
<proteinExistence type="predicted"/>
<evidence type="ECO:0000313" key="1">
    <source>
        <dbReference type="EMBL" id="ABW19564.1"/>
    </source>
</evidence>